<sequence length="290" mass="33221">MNKKVVKLAQQLVKLSKRQLPDKPSYRQICDEVGIGEFRRGKIHLTYCELRKLEHFLDDLLGTTVIDVSLDFDSRFDASLTLSQEKWAKGDVFKSMINMSSSTSYIPLVSGEDIKTSIGTVISVRKEFLDVKRINKLVVIENGEVLVYWEHVIKLLPLEYKDAVIVYRGHGDNQTAVREVIRGLSKETKVLVFYDYDAAGIDMALNLAEIRSIDLLVPKVLSPEVLNLTKSDEYHEQYPQLTKRLQDPETPIRVREHLSKIDAGRLAITQEHLIVHKATLEVIEVMEYQK</sequence>
<accession>A0A151JK07</accession>
<dbReference type="AlphaFoldDB" id="A0A151JK07"/>
<proteinExistence type="predicted"/>
<evidence type="ECO:0000313" key="3">
    <source>
        <dbReference type="Proteomes" id="UP000075349"/>
    </source>
</evidence>
<dbReference type="Proteomes" id="UP000075349">
    <property type="component" value="Unassembled WGS sequence"/>
</dbReference>
<feature type="domain" description="DUF7281" evidence="1">
    <location>
        <begin position="117"/>
        <end position="281"/>
    </location>
</feature>
<dbReference type="InterPro" id="IPR055705">
    <property type="entry name" value="DUF7281"/>
</dbReference>
<organism evidence="2 3">
    <name type="scientific">Vibrio cidicii</name>
    <dbReference type="NCBI Taxonomy" id="1763883"/>
    <lineage>
        <taxon>Bacteria</taxon>
        <taxon>Pseudomonadati</taxon>
        <taxon>Pseudomonadota</taxon>
        <taxon>Gammaproteobacteria</taxon>
        <taxon>Vibrionales</taxon>
        <taxon>Vibrionaceae</taxon>
        <taxon>Vibrio</taxon>
    </lineage>
</organism>
<comment type="caution">
    <text evidence="2">The sequence shown here is derived from an EMBL/GenBank/DDBJ whole genome shotgun (WGS) entry which is preliminary data.</text>
</comment>
<evidence type="ECO:0000259" key="1">
    <source>
        <dbReference type="Pfam" id="PF23947"/>
    </source>
</evidence>
<evidence type="ECO:0000313" key="2">
    <source>
        <dbReference type="EMBL" id="KYN26174.1"/>
    </source>
</evidence>
<protein>
    <recommendedName>
        <fullName evidence="1">DUF7281 domain-containing protein</fullName>
    </recommendedName>
</protein>
<dbReference type="EMBL" id="LOMK01000001">
    <property type="protein sequence ID" value="KYN26174.1"/>
    <property type="molecule type" value="Genomic_DNA"/>
</dbReference>
<gene>
    <name evidence="2" type="ORF">AUQ44_13600</name>
</gene>
<dbReference type="Pfam" id="PF23947">
    <property type="entry name" value="DUF7281"/>
    <property type="match status" value="1"/>
</dbReference>
<name>A0A151JK07_9VIBR</name>
<reference evidence="3" key="1">
    <citation type="submission" date="2015-12" db="EMBL/GenBank/DDBJ databases">
        <authorList>
            <person name="Tarr C.L."/>
            <person name="Gladney L.M."/>
        </authorList>
    </citation>
    <scope>NUCLEOTIDE SEQUENCE [LARGE SCALE GENOMIC DNA]</scope>
    <source>
        <strain evidence="3">2756-81</strain>
    </source>
</reference>